<feature type="compositionally biased region" description="Basic and acidic residues" evidence="1">
    <location>
        <begin position="1"/>
        <end position="16"/>
    </location>
</feature>
<dbReference type="InParanoid" id="A0A409YFU2"/>
<gene>
    <name evidence="2" type="ORF">CVT26_008431</name>
</gene>
<accession>A0A409YFU2</accession>
<reference evidence="2 3" key="1">
    <citation type="journal article" date="2018" name="Evol. Lett.">
        <title>Horizontal gene cluster transfer increased hallucinogenic mushroom diversity.</title>
        <authorList>
            <person name="Reynolds H.T."/>
            <person name="Vijayakumar V."/>
            <person name="Gluck-Thaler E."/>
            <person name="Korotkin H.B."/>
            <person name="Matheny P.B."/>
            <person name="Slot J.C."/>
        </authorList>
    </citation>
    <scope>NUCLEOTIDE SEQUENCE [LARGE SCALE GENOMIC DNA]</scope>
    <source>
        <strain evidence="2 3">SRW20</strain>
    </source>
</reference>
<protein>
    <submittedName>
        <fullName evidence="2">Uncharacterized protein</fullName>
    </submittedName>
</protein>
<feature type="compositionally biased region" description="Basic and acidic residues" evidence="1">
    <location>
        <begin position="70"/>
        <end position="85"/>
    </location>
</feature>
<dbReference type="EMBL" id="NHYE01000895">
    <property type="protein sequence ID" value="PPR01880.1"/>
    <property type="molecule type" value="Genomic_DNA"/>
</dbReference>
<evidence type="ECO:0000313" key="2">
    <source>
        <dbReference type="EMBL" id="PPR01880.1"/>
    </source>
</evidence>
<evidence type="ECO:0000313" key="3">
    <source>
        <dbReference type="Proteomes" id="UP000284706"/>
    </source>
</evidence>
<organism evidence="2 3">
    <name type="scientific">Gymnopilus dilepis</name>
    <dbReference type="NCBI Taxonomy" id="231916"/>
    <lineage>
        <taxon>Eukaryota</taxon>
        <taxon>Fungi</taxon>
        <taxon>Dikarya</taxon>
        <taxon>Basidiomycota</taxon>
        <taxon>Agaricomycotina</taxon>
        <taxon>Agaricomycetes</taxon>
        <taxon>Agaricomycetidae</taxon>
        <taxon>Agaricales</taxon>
        <taxon>Agaricineae</taxon>
        <taxon>Hymenogastraceae</taxon>
        <taxon>Gymnopilus</taxon>
    </lineage>
</organism>
<dbReference type="AlphaFoldDB" id="A0A409YFU2"/>
<name>A0A409YFU2_9AGAR</name>
<feature type="compositionally biased region" description="Basic and acidic residues" evidence="1">
    <location>
        <begin position="186"/>
        <end position="197"/>
    </location>
</feature>
<sequence length="203" mass="23579">MNLERGERLQKDEKENPNNQDYQEATATRAGKLRWVGQQKREESRQRQRVVVKRAREGRWNTRQRYGRRPRPEGRGKSQDGETPRKGCSKKKRIDIYISDKQQRASELKPTQDTRQPPPPRSPAQNREEKEKETAKRHTNEGAKQGKMELEQHHEDCNTIQKSSSRPVQHAGSSSDRHRPTQPKTPDQHDPARKPGSDCHCPA</sequence>
<comment type="caution">
    <text evidence="2">The sequence shown here is derived from an EMBL/GenBank/DDBJ whole genome shotgun (WGS) entry which is preliminary data.</text>
</comment>
<feature type="region of interest" description="Disordered" evidence="1">
    <location>
        <begin position="1"/>
        <end position="203"/>
    </location>
</feature>
<keyword evidence="3" id="KW-1185">Reference proteome</keyword>
<feature type="compositionally biased region" description="Polar residues" evidence="1">
    <location>
        <begin position="17"/>
        <end position="26"/>
    </location>
</feature>
<proteinExistence type="predicted"/>
<feature type="compositionally biased region" description="Basic and acidic residues" evidence="1">
    <location>
        <begin position="126"/>
        <end position="157"/>
    </location>
</feature>
<feature type="compositionally biased region" description="Basic and acidic residues" evidence="1">
    <location>
        <begin position="101"/>
        <end position="112"/>
    </location>
</feature>
<dbReference type="Proteomes" id="UP000284706">
    <property type="component" value="Unassembled WGS sequence"/>
</dbReference>
<feature type="compositionally biased region" description="Polar residues" evidence="1">
    <location>
        <begin position="158"/>
        <end position="174"/>
    </location>
</feature>
<evidence type="ECO:0000256" key="1">
    <source>
        <dbReference type="SAM" id="MobiDB-lite"/>
    </source>
</evidence>